<name>I5B3A9_9BACT</name>
<dbReference type="EMBL" id="CM001488">
    <property type="protein sequence ID" value="EIM63972.1"/>
    <property type="molecule type" value="Genomic_DNA"/>
</dbReference>
<dbReference type="InterPro" id="IPR005500">
    <property type="entry name" value="DUF309"/>
</dbReference>
<keyword evidence="2" id="KW-1185">Reference proteome</keyword>
<gene>
    <name evidence="1" type="ORF">DespoDRAFT_02077</name>
</gene>
<dbReference type="AlphaFoldDB" id="I5B3A9"/>
<proteinExistence type="predicted"/>
<evidence type="ECO:0000313" key="2">
    <source>
        <dbReference type="Proteomes" id="UP000005778"/>
    </source>
</evidence>
<dbReference type="eggNOG" id="COG1547">
    <property type="taxonomic scope" value="Bacteria"/>
</dbReference>
<accession>I5B3A9</accession>
<dbReference type="Gene3D" id="1.10.3450.10">
    <property type="entry name" value="TTHA0068-like"/>
    <property type="match status" value="1"/>
</dbReference>
<evidence type="ECO:0000313" key="1">
    <source>
        <dbReference type="EMBL" id="EIM63972.1"/>
    </source>
</evidence>
<reference evidence="1 2" key="1">
    <citation type="submission" date="2011-09" db="EMBL/GenBank/DDBJ databases">
        <authorList>
            <consortium name="US DOE Joint Genome Institute (JGI-PGF)"/>
            <person name="Lucas S."/>
            <person name="Han J."/>
            <person name="Lapidus A."/>
            <person name="Cheng J.-F."/>
            <person name="Goodwin L."/>
            <person name="Pitluck S."/>
            <person name="Peters L."/>
            <person name="Land M.L."/>
            <person name="Hauser L."/>
            <person name="Orellana R."/>
            <person name="Lovley D."/>
            <person name="Woyke T.J."/>
        </authorList>
    </citation>
    <scope>NUCLEOTIDE SEQUENCE [LARGE SCALE GENOMIC DNA]</scope>
    <source>
        <strain evidence="1 2">2ac9</strain>
    </source>
</reference>
<evidence type="ECO:0008006" key="3">
    <source>
        <dbReference type="Google" id="ProtNLM"/>
    </source>
</evidence>
<dbReference type="SUPFAM" id="SSF140663">
    <property type="entry name" value="TTHA0068-like"/>
    <property type="match status" value="1"/>
</dbReference>
<dbReference type="RefSeq" id="WP_004073358.1">
    <property type="nucleotide sequence ID" value="NZ_CM001488.1"/>
</dbReference>
<sequence length="175" mass="19791">MMKILFNPFEDRTDRDVRNFLGSAFISALHKGDHTPVAQAVSDLGRKKLPDRAQNYIKARHERYTAVLSQISSNPILGADIYATACLLWDEALFFECHEWLEQNYRVAQGQKKKVLQAMIRTAGTFELLAYNRKKAAVSVAAKALAVLEPHLLQVPESFDIHPKMARLRAVIKDA</sequence>
<dbReference type="HOGENOM" id="CLU_118028_0_0_7"/>
<dbReference type="OrthoDB" id="5419014at2"/>
<protein>
    <recommendedName>
        <fullName evidence="3">DUF309 domain-containing protein</fullName>
    </recommendedName>
</protein>
<dbReference type="InterPro" id="IPR023203">
    <property type="entry name" value="TTHA0068_sf"/>
</dbReference>
<reference evidence="1 2" key="2">
    <citation type="submission" date="2012-02" db="EMBL/GenBank/DDBJ databases">
        <title>Improved High-Quality Draft sequence of Desulfobacter postgatei 2ac9.</title>
        <authorList>
            <consortium name="US DOE Joint Genome Institute"/>
            <person name="Lucas S."/>
            <person name="Han J."/>
            <person name="Lapidus A."/>
            <person name="Cheng J.-F."/>
            <person name="Goodwin L."/>
            <person name="Pitluck S."/>
            <person name="Peters L."/>
            <person name="Ovchinnikova G."/>
            <person name="Held B."/>
            <person name="Detter J.C."/>
            <person name="Han C."/>
            <person name="Tapia R."/>
            <person name="Land M."/>
            <person name="Hauser L."/>
            <person name="Kyrpides N."/>
            <person name="Ivanova N."/>
            <person name="Pagani I."/>
            <person name="Orellana R."/>
            <person name="Lovley D."/>
            <person name="Woyke T."/>
        </authorList>
    </citation>
    <scope>NUCLEOTIDE SEQUENCE [LARGE SCALE GENOMIC DNA]</scope>
    <source>
        <strain evidence="1 2">2ac9</strain>
    </source>
</reference>
<dbReference type="Pfam" id="PF03745">
    <property type="entry name" value="DUF309"/>
    <property type="match status" value="1"/>
</dbReference>
<organism evidence="1 2">
    <name type="scientific">Desulfobacter postgatei 2ac9</name>
    <dbReference type="NCBI Taxonomy" id="879212"/>
    <lineage>
        <taxon>Bacteria</taxon>
        <taxon>Pseudomonadati</taxon>
        <taxon>Thermodesulfobacteriota</taxon>
        <taxon>Desulfobacteria</taxon>
        <taxon>Desulfobacterales</taxon>
        <taxon>Desulfobacteraceae</taxon>
        <taxon>Desulfobacter</taxon>
    </lineage>
</organism>
<dbReference type="Proteomes" id="UP000005778">
    <property type="component" value="Chromosome"/>
</dbReference>